<evidence type="ECO:0000259" key="11">
    <source>
        <dbReference type="Pfam" id="PF25989"/>
    </source>
</evidence>
<feature type="transmembrane region" description="Helical" evidence="7">
    <location>
        <begin position="20"/>
        <end position="38"/>
    </location>
</feature>
<reference evidence="12 13" key="1">
    <citation type="submission" date="2016-11" db="EMBL/GenBank/DDBJ databases">
        <authorList>
            <person name="Jaros S."/>
            <person name="Januszkiewicz K."/>
            <person name="Wedrychowicz H."/>
        </authorList>
    </citation>
    <scope>NUCLEOTIDE SEQUENCE [LARGE SCALE GENOMIC DNA]</scope>
    <source>
        <strain evidence="12 13">DSM 16112</strain>
    </source>
</reference>
<evidence type="ECO:0000256" key="3">
    <source>
        <dbReference type="ARBA" id="ARBA00022475"/>
    </source>
</evidence>
<dbReference type="InterPro" id="IPR058625">
    <property type="entry name" value="MdtA-like_BSH"/>
</dbReference>
<evidence type="ECO:0000259" key="9">
    <source>
        <dbReference type="Pfam" id="PF25917"/>
    </source>
</evidence>
<name>A0A1M4XWS2_9BURK</name>
<evidence type="ECO:0000256" key="1">
    <source>
        <dbReference type="ARBA" id="ARBA00004236"/>
    </source>
</evidence>
<dbReference type="Pfam" id="PF25876">
    <property type="entry name" value="HH_MFP_RND"/>
    <property type="match status" value="1"/>
</dbReference>
<evidence type="ECO:0000256" key="5">
    <source>
        <dbReference type="ARBA" id="ARBA00023136"/>
    </source>
</evidence>
<dbReference type="Pfam" id="PF25917">
    <property type="entry name" value="BSH_RND"/>
    <property type="match status" value="1"/>
</dbReference>
<sequence length="406" mass="44096">MQNADPRPSSSSPRGTSRRLWTWLLIVLLSLALLWFFLLRNTKPPTPAGPNPWSLPVAVRVAPVEQGAFTVQLQSIGTVTPFNAVTVRSRVAGTLLKVHVREGQTVQQGQLLAEIDPEPYRVALAQAQGQQQQNRAQLANARKELARYQRLFQQDSIARLELERQQAQVQQLEGTIQADQAQVDNARLQLSYTRITAPLAGRVGLRRVDAGNLIAANEADGLFSIVQTQPVSVLFTAPEPQVAAVRQAHAADAAAVVQVWDRDNRQLLAEGRLDTLDNQIDIATGTLRLKARFENQDDTLFPNQFVNARLALHTLGDALTIPADAVQFGSDGTYVYTIADDKAHKRVLTLGPSNNGRTVVIDGLGAGEQVVLEGIDRLREGRAVTIVGGNATPAPADAPTAANRQP</sequence>
<keyword evidence="4" id="KW-0997">Cell inner membrane</keyword>
<keyword evidence="6" id="KW-0175">Coiled coil</keyword>
<dbReference type="Proteomes" id="UP000184327">
    <property type="component" value="Unassembled WGS sequence"/>
</dbReference>
<dbReference type="NCBIfam" id="TIGR01730">
    <property type="entry name" value="RND_mfp"/>
    <property type="match status" value="1"/>
</dbReference>
<dbReference type="STRING" id="1122156.SAMN02745117_01147"/>
<gene>
    <name evidence="12" type="ORF">SAMN02745117_01147</name>
</gene>
<evidence type="ECO:0000256" key="6">
    <source>
        <dbReference type="SAM" id="Coils"/>
    </source>
</evidence>
<dbReference type="Gene3D" id="2.40.50.100">
    <property type="match status" value="1"/>
</dbReference>
<dbReference type="InterPro" id="IPR058624">
    <property type="entry name" value="MdtA-like_HH"/>
</dbReference>
<keyword evidence="5 7" id="KW-0472">Membrane</keyword>
<dbReference type="GO" id="GO:0015562">
    <property type="term" value="F:efflux transmembrane transporter activity"/>
    <property type="evidence" value="ECO:0007669"/>
    <property type="project" value="TreeGrafter"/>
</dbReference>
<comment type="subcellular location">
    <subcellularLocation>
        <location evidence="1">Cell membrane</location>
    </subcellularLocation>
</comment>
<evidence type="ECO:0000256" key="7">
    <source>
        <dbReference type="SAM" id="Phobius"/>
    </source>
</evidence>
<feature type="domain" description="YknX-like C-terminal permuted SH3-like" evidence="11">
    <location>
        <begin position="318"/>
        <end position="386"/>
    </location>
</feature>
<dbReference type="Gene3D" id="2.40.30.170">
    <property type="match status" value="1"/>
</dbReference>
<dbReference type="RefSeq" id="WP_073355655.1">
    <property type="nucleotide sequence ID" value="NZ_FQUZ01000010.1"/>
</dbReference>
<dbReference type="PANTHER" id="PTHR30469">
    <property type="entry name" value="MULTIDRUG RESISTANCE PROTEIN MDTA"/>
    <property type="match status" value="1"/>
</dbReference>
<dbReference type="EMBL" id="FQUZ01000010">
    <property type="protein sequence ID" value="SHE98017.1"/>
    <property type="molecule type" value="Genomic_DNA"/>
</dbReference>
<dbReference type="InterPro" id="IPR058626">
    <property type="entry name" value="MdtA-like_b-barrel"/>
</dbReference>
<evidence type="ECO:0000313" key="13">
    <source>
        <dbReference type="Proteomes" id="UP000184327"/>
    </source>
</evidence>
<keyword evidence="13" id="KW-1185">Reference proteome</keyword>
<evidence type="ECO:0000256" key="4">
    <source>
        <dbReference type="ARBA" id="ARBA00022519"/>
    </source>
</evidence>
<feature type="coiled-coil region" evidence="6">
    <location>
        <begin position="124"/>
        <end position="189"/>
    </location>
</feature>
<dbReference type="InterPro" id="IPR006143">
    <property type="entry name" value="RND_pump_MFP"/>
</dbReference>
<dbReference type="Gene3D" id="2.40.420.20">
    <property type="match status" value="1"/>
</dbReference>
<dbReference type="GO" id="GO:1990281">
    <property type="term" value="C:efflux pump complex"/>
    <property type="evidence" value="ECO:0007669"/>
    <property type="project" value="TreeGrafter"/>
</dbReference>
<organism evidence="12 13">
    <name type="scientific">Lampropedia hyalina DSM 16112</name>
    <dbReference type="NCBI Taxonomy" id="1122156"/>
    <lineage>
        <taxon>Bacteria</taxon>
        <taxon>Pseudomonadati</taxon>
        <taxon>Pseudomonadota</taxon>
        <taxon>Betaproteobacteria</taxon>
        <taxon>Burkholderiales</taxon>
        <taxon>Comamonadaceae</taxon>
        <taxon>Lampropedia</taxon>
    </lineage>
</organism>
<feature type="domain" description="Multidrug resistance protein MdtA-like beta-barrel" evidence="10">
    <location>
        <begin position="230"/>
        <end position="312"/>
    </location>
</feature>
<feature type="domain" description="Multidrug resistance protein MdtA-like barrel-sandwich hybrid" evidence="9">
    <location>
        <begin position="83"/>
        <end position="222"/>
    </location>
</feature>
<dbReference type="Gene3D" id="1.10.287.470">
    <property type="entry name" value="Helix hairpin bin"/>
    <property type="match status" value="1"/>
</dbReference>
<comment type="similarity">
    <text evidence="2">Belongs to the membrane fusion protein (MFP) (TC 8.A.1) family.</text>
</comment>
<evidence type="ECO:0000259" key="8">
    <source>
        <dbReference type="Pfam" id="PF25876"/>
    </source>
</evidence>
<dbReference type="OrthoDB" id="9783047at2"/>
<proteinExistence type="inferred from homology"/>
<keyword evidence="7" id="KW-0812">Transmembrane</keyword>
<evidence type="ECO:0000259" key="10">
    <source>
        <dbReference type="Pfam" id="PF25944"/>
    </source>
</evidence>
<keyword evidence="3" id="KW-1003">Cell membrane</keyword>
<dbReference type="SUPFAM" id="SSF111369">
    <property type="entry name" value="HlyD-like secretion proteins"/>
    <property type="match status" value="1"/>
</dbReference>
<feature type="domain" description="Multidrug resistance protein MdtA-like alpha-helical hairpin" evidence="8">
    <location>
        <begin position="124"/>
        <end position="193"/>
    </location>
</feature>
<dbReference type="Pfam" id="PF25989">
    <property type="entry name" value="YknX_C"/>
    <property type="match status" value="1"/>
</dbReference>
<dbReference type="AlphaFoldDB" id="A0A1M4XWS2"/>
<protein>
    <submittedName>
        <fullName evidence="12">Membrane fusion protein, multidrug efflux system</fullName>
    </submittedName>
</protein>
<dbReference type="InterPro" id="IPR058637">
    <property type="entry name" value="YknX-like_C"/>
</dbReference>
<evidence type="ECO:0000256" key="2">
    <source>
        <dbReference type="ARBA" id="ARBA00009477"/>
    </source>
</evidence>
<keyword evidence="7" id="KW-1133">Transmembrane helix</keyword>
<dbReference type="Pfam" id="PF25944">
    <property type="entry name" value="Beta-barrel_RND"/>
    <property type="match status" value="1"/>
</dbReference>
<dbReference type="NCBIfam" id="NF008589">
    <property type="entry name" value="PRK11556.1"/>
    <property type="match status" value="1"/>
</dbReference>
<evidence type="ECO:0000313" key="12">
    <source>
        <dbReference type="EMBL" id="SHE98017.1"/>
    </source>
</evidence>
<accession>A0A1M4XWS2</accession>
<dbReference type="PANTHER" id="PTHR30469:SF12">
    <property type="entry name" value="MULTIDRUG RESISTANCE PROTEIN MDTA"/>
    <property type="match status" value="1"/>
</dbReference>